<dbReference type="Proteomes" id="UP001595823">
    <property type="component" value="Unassembled WGS sequence"/>
</dbReference>
<accession>A0ABV8TZG9</accession>
<evidence type="ECO:0000256" key="1">
    <source>
        <dbReference type="SAM" id="Phobius"/>
    </source>
</evidence>
<evidence type="ECO:0000313" key="3">
    <source>
        <dbReference type="Proteomes" id="UP001595823"/>
    </source>
</evidence>
<dbReference type="RefSeq" id="WP_380621852.1">
    <property type="nucleotide sequence ID" value="NZ_JBHSDK010000016.1"/>
</dbReference>
<reference evidence="3" key="1">
    <citation type="journal article" date="2019" name="Int. J. Syst. Evol. Microbiol.">
        <title>The Global Catalogue of Microorganisms (GCM) 10K type strain sequencing project: providing services to taxonomists for standard genome sequencing and annotation.</title>
        <authorList>
            <consortium name="The Broad Institute Genomics Platform"/>
            <consortium name="The Broad Institute Genome Sequencing Center for Infectious Disease"/>
            <person name="Wu L."/>
            <person name="Ma J."/>
        </authorList>
    </citation>
    <scope>NUCLEOTIDE SEQUENCE [LARGE SCALE GENOMIC DNA]</scope>
    <source>
        <strain evidence="3">IBRC-M 10908</strain>
    </source>
</reference>
<gene>
    <name evidence="2" type="ORF">ACFPET_13435</name>
</gene>
<feature type="transmembrane region" description="Helical" evidence="1">
    <location>
        <begin position="59"/>
        <end position="79"/>
    </location>
</feature>
<protein>
    <submittedName>
        <fullName evidence="2">Uncharacterized protein</fullName>
    </submittedName>
</protein>
<name>A0ABV8TZG9_9ACTN</name>
<dbReference type="EMBL" id="JBHSDK010000016">
    <property type="protein sequence ID" value="MFC4336204.1"/>
    <property type="molecule type" value="Genomic_DNA"/>
</dbReference>
<sequence length="120" mass="13530">MPSRRLRLDLDHDNWMKVFSYGGLVLSLVLFLPFTLMAFDTDIFAKSIETPFGTGAGTVGFVLVLLWGLSLPVHVAAWVMHFVQSARSYRGRTPAKLRMLLSYWPVAAPLFLTAWGTWVL</sequence>
<keyword evidence="1" id="KW-0812">Transmembrane</keyword>
<keyword evidence="1" id="KW-0472">Membrane</keyword>
<comment type="caution">
    <text evidence="2">The sequence shown here is derived from an EMBL/GenBank/DDBJ whole genome shotgun (WGS) entry which is preliminary data.</text>
</comment>
<organism evidence="2 3">
    <name type="scientific">Salininema proteolyticum</name>
    <dbReference type="NCBI Taxonomy" id="1607685"/>
    <lineage>
        <taxon>Bacteria</taxon>
        <taxon>Bacillati</taxon>
        <taxon>Actinomycetota</taxon>
        <taxon>Actinomycetes</taxon>
        <taxon>Glycomycetales</taxon>
        <taxon>Glycomycetaceae</taxon>
        <taxon>Salininema</taxon>
    </lineage>
</organism>
<evidence type="ECO:0000313" key="2">
    <source>
        <dbReference type="EMBL" id="MFC4336204.1"/>
    </source>
</evidence>
<proteinExistence type="predicted"/>
<keyword evidence="3" id="KW-1185">Reference proteome</keyword>
<feature type="transmembrane region" description="Helical" evidence="1">
    <location>
        <begin position="21"/>
        <end position="39"/>
    </location>
</feature>
<feature type="transmembrane region" description="Helical" evidence="1">
    <location>
        <begin position="100"/>
        <end position="118"/>
    </location>
</feature>
<keyword evidence="1" id="KW-1133">Transmembrane helix</keyword>